<sequence>MRFGGGRSGGGGGAVAVPTENVLHETCATGLHDLRYLTVQAFTRLSAWFELESGFEFLSSMSHCEGDFTKIGVQRRRLNTSGLASNGTHLTPKLQFMTCNTNAKPIKTTE</sequence>
<dbReference type="Proteomes" id="UP001519460">
    <property type="component" value="Unassembled WGS sequence"/>
</dbReference>
<protein>
    <submittedName>
        <fullName evidence="1">Uncharacterized protein</fullName>
    </submittedName>
</protein>
<proteinExistence type="predicted"/>
<name>A0ABD0KAH0_9CAEN</name>
<organism evidence="1 2">
    <name type="scientific">Batillaria attramentaria</name>
    <dbReference type="NCBI Taxonomy" id="370345"/>
    <lineage>
        <taxon>Eukaryota</taxon>
        <taxon>Metazoa</taxon>
        <taxon>Spiralia</taxon>
        <taxon>Lophotrochozoa</taxon>
        <taxon>Mollusca</taxon>
        <taxon>Gastropoda</taxon>
        <taxon>Caenogastropoda</taxon>
        <taxon>Sorbeoconcha</taxon>
        <taxon>Cerithioidea</taxon>
        <taxon>Batillariidae</taxon>
        <taxon>Batillaria</taxon>
    </lineage>
</organism>
<evidence type="ECO:0000313" key="1">
    <source>
        <dbReference type="EMBL" id="KAK7484119.1"/>
    </source>
</evidence>
<gene>
    <name evidence="1" type="ORF">BaRGS_00024608</name>
</gene>
<dbReference type="AlphaFoldDB" id="A0ABD0KAH0"/>
<evidence type="ECO:0000313" key="2">
    <source>
        <dbReference type="Proteomes" id="UP001519460"/>
    </source>
</evidence>
<reference evidence="1 2" key="1">
    <citation type="journal article" date="2023" name="Sci. Data">
        <title>Genome assembly of the Korean intertidal mud-creeper Batillaria attramentaria.</title>
        <authorList>
            <person name="Patra A.K."/>
            <person name="Ho P.T."/>
            <person name="Jun S."/>
            <person name="Lee S.J."/>
            <person name="Kim Y."/>
            <person name="Won Y.J."/>
        </authorList>
    </citation>
    <scope>NUCLEOTIDE SEQUENCE [LARGE SCALE GENOMIC DNA]</scope>
    <source>
        <strain evidence="1">Wonlab-2016</strain>
    </source>
</reference>
<accession>A0ABD0KAH0</accession>
<keyword evidence="2" id="KW-1185">Reference proteome</keyword>
<comment type="caution">
    <text evidence="1">The sequence shown here is derived from an EMBL/GenBank/DDBJ whole genome shotgun (WGS) entry which is preliminary data.</text>
</comment>
<dbReference type="EMBL" id="JACVVK020000215">
    <property type="protein sequence ID" value="KAK7484119.1"/>
    <property type="molecule type" value="Genomic_DNA"/>
</dbReference>